<reference evidence="1" key="1">
    <citation type="submission" date="2020-08" db="EMBL/GenBank/DDBJ databases">
        <title>Multicomponent nature underlies the extraordinary mechanical properties of spider dragline silk.</title>
        <authorList>
            <person name="Kono N."/>
            <person name="Nakamura H."/>
            <person name="Mori M."/>
            <person name="Yoshida Y."/>
            <person name="Ohtoshi R."/>
            <person name="Malay A.D."/>
            <person name="Moran D.A.P."/>
            <person name="Tomita M."/>
            <person name="Numata K."/>
            <person name="Arakawa K."/>
        </authorList>
    </citation>
    <scope>NUCLEOTIDE SEQUENCE</scope>
</reference>
<evidence type="ECO:0000313" key="2">
    <source>
        <dbReference type="Proteomes" id="UP000887159"/>
    </source>
</evidence>
<protein>
    <submittedName>
        <fullName evidence="1">Uncharacterized protein</fullName>
    </submittedName>
</protein>
<keyword evidence="2" id="KW-1185">Reference proteome</keyword>
<organism evidence="1 2">
    <name type="scientific">Trichonephila clavipes</name>
    <name type="common">Golden silk orbweaver</name>
    <name type="synonym">Nephila clavipes</name>
    <dbReference type="NCBI Taxonomy" id="2585209"/>
    <lineage>
        <taxon>Eukaryota</taxon>
        <taxon>Metazoa</taxon>
        <taxon>Ecdysozoa</taxon>
        <taxon>Arthropoda</taxon>
        <taxon>Chelicerata</taxon>
        <taxon>Arachnida</taxon>
        <taxon>Araneae</taxon>
        <taxon>Araneomorphae</taxon>
        <taxon>Entelegynae</taxon>
        <taxon>Araneoidea</taxon>
        <taxon>Nephilidae</taxon>
        <taxon>Trichonephila</taxon>
    </lineage>
</organism>
<dbReference type="Proteomes" id="UP000887159">
    <property type="component" value="Unassembled WGS sequence"/>
</dbReference>
<comment type="caution">
    <text evidence="1">The sequence shown here is derived from an EMBL/GenBank/DDBJ whole genome shotgun (WGS) entry which is preliminary data.</text>
</comment>
<accession>A0A8X6RGT5</accession>
<dbReference type="AlphaFoldDB" id="A0A8X6RGT5"/>
<name>A0A8X6RGT5_TRICX</name>
<sequence>MRVPFTFVSTRPGQFYMLHTVLSSDVALEMEGGTLERRWAKDLFRILSDLSFENRSAVPLTSRRRSRDSDGSHIAFDG</sequence>
<evidence type="ECO:0000313" key="1">
    <source>
        <dbReference type="EMBL" id="GFX94355.1"/>
    </source>
</evidence>
<gene>
    <name evidence="1" type="ORF">TNCV_4294001</name>
</gene>
<proteinExistence type="predicted"/>
<dbReference type="EMBL" id="BMAU01021177">
    <property type="protein sequence ID" value="GFX94355.1"/>
    <property type="molecule type" value="Genomic_DNA"/>
</dbReference>